<evidence type="ECO:0000313" key="1">
    <source>
        <dbReference type="EMBL" id="KAJ0105843.1"/>
    </source>
</evidence>
<accession>A0ACC1C1E7</accession>
<proteinExistence type="predicted"/>
<dbReference type="EMBL" id="CM047898">
    <property type="protein sequence ID" value="KAJ0105843.1"/>
    <property type="molecule type" value="Genomic_DNA"/>
</dbReference>
<gene>
    <name evidence="1" type="ORF">Patl1_18829</name>
</gene>
<name>A0ACC1C1E7_9ROSI</name>
<keyword evidence="2" id="KW-1185">Reference proteome</keyword>
<sequence length="250" mass="29346">MQNVIKEKRVRFCDPQTEQSKKATETSPPFQQLDSFMGDYLGNKVQDWLQKQFPGPIKDDYDPKQSELAVAVAAAAYSICTLEEAETRHRRKGETSFRNLAEVERKQHESAIPISRPSHSSTVRTMSTGERNQKQQARHKNVETRADAWEKEQIEKINKRYEKMRSSILAWENERKMQTKLKMEKKKIELEHKRALNQQHYQNKIARIERIAGGAKAQVEEERRNKEHEIKQKARMIRSKGKFPVMCFCC</sequence>
<comment type="caution">
    <text evidence="1">The sequence shown here is derived from an EMBL/GenBank/DDBJ whole genome shotgun (WGS) entry which is preliminary data.</text>
</comment>
<evidence type="ECO:0000313" key="2">
    <source>
        <dbReference type="Proteomes" id="UP001164250"/>
    </source>
</evidence>
<protein>
    <submittedName>
        <fullName evidence="1">Uncharacterized protein</fullName>
    </submittedName>
</protein>
<dbReference type="Proteomes" id="UP001164250">
    <property type="component" value="Chromosome 2"/>
</dbReference>
<reference evidence="2" key="1">
    <citation type="journal article" date="2023" name="G3 (Bethesda)">
        <title>Genome assembly and association tests identify interacting loci associated with vigor, precocity, and sex in interspecific pistachio rootstocks.</title>
        <authorList>
            <person name="Palmer W."/>
            <person name="Jacygrad E."/>
            <person name="Sagayaradj S."/>
            <person name="Cavanaugh K."/>
            <person name="Han R."/>
            <person name="Bertier L."/>
            <person name="Beede B."/>
            <person name="Kafkas S."/>
            <person name="Golino D."/>
            <person name="Preece J."/>
            <person name="Michelmore R."/>
        </authorList>
    </citation>
    <scope>NUCLEOTIDE SEQUENCE [LARGE SCALE GENOMIC DNA]</scope>
</reference>
<organism evidence="1 2">
    <name type="scientific">Pistacia atlantica</name>
    <dbReference type="NCBI Taxonomy" id="434234"/>
    <lineage>
        <taxon>Eukaryota</taxon>
        <taxon>Viridiplantae</taxon>
        <taxon>Streptophyta</taxon>
        <taxon>Embryophyta</taxon>
        <taxon>Tracheophyta</taxon>
        <taxon>Spermatophyta</taxon>
        <taxon>Magnoliopsida</taxon>
        <taxon>eudicotyledons</taxon>
        <taxon>Gunneridae</taxon>
        <taxon>Pentapetalae</taxon>
        <taxon>rosids</taxon>
        <taxon>malvids</taxon>
        <taxon>Sapindales</taxon>
        <taxon>Anacardiaceae</taxon>
        <taxon>Pistacia</taxon>
    </lineage>
</organism>